<dbReference type="STRING" id="946677.SAMN05444484_106211"/>
<organism evidence="1 2">
    <name type="scientific">Flavobacterium chilense</name>
    <dbReference type="NCBI Taxonomy" id="946677"/>
    <lineage>
        <taxon>Bacteria</taxon>
        <taxon>Pseudomonadati</taxon>
        <taxon>Bacteroidota</taxon>
        <taxon>Flavobacteriia</taxon>
        <taxon>Flavobacteriales</taxon>
        <taxon>Flavobacteriaceae</taxon>
        <taxon>Flavobacterium</taxon>
    </lineage>
</organism>
<dbReference type="AlphaFoldDB" id="A0A1M7J950"/>
<dbReference type="Proteomes" id="UP000184028">
    <property type="component" value="Unassembled WGS sequence"/>
</dbReference>
<protein>
    <recommendedName>
        <fullName evidence="3">CarboxypepD_reg-like domain-containing protein</fullName>
    </recommendedName>
</protein>
<keyword evidence="2" id="KW-1185">Reference proteome</keyword>
<proteinExistence type="predicted"/>
<dbReference type="OrthoDB" id="1147959at2"/>
<gene>
    <name evidence="1" type="ORF">SAMN05444484_106211</name>
</gene>
<evidence type="ECO:0000313" key="2">
    <source>
        <dbReference type="Proteomes" id="UP000184028"/>
    </source>
</evidence>
<evidence type="ECO:0008006" key="3">
    <source>
        <dbReference type="Google" id="ProtNLM"/>
    </source>
</evidence>
<dbReference type="RefSeq" id="WP_068844157.1">
    <property type="nucleotide sequence ID" value="NZ_FRBT01000006.1"/>
</dbReference>
<evidence type="ECO:0000313" key="1">
    <source>
        <dbReference type="EMBL" id="SHM49037.1"/>
    </source>
</evidence>
<name>A0A1M7J950_9FLAO</name>
<reference evidence="2" key="1">
    <citation type="submission" date="2016-11" db="EMBL/GenBank/DDBJ databases">
        <authorList>
            <person name="Varghese N."/>
            <person name="Submissions S."/>
        </authorList>
    </citation>
    <scope>NUCLEOTIDE SEQUENCE [LARGE SCALE GENOMIC DNA]</scope>
    <source>
        <strain evidence="2">DSM 24724</strain>
    </source>
</reference>
<dbReference type="EMBL" id="FRBT01000006">
    <property type="protein sequence ID" value="SHM49037.1"/>
    <property type="molecule type" value="Genomic_DNA"/>
</dbReference>
<accession>A0A1M7J950</accession>
<sequence>MKEKIFFINLFFFFGFYAVAQKVQTQKVIVDKLTRLPLENVNVYNQKDNSLTNKEGVFSFISDQNELNFSLIGYEDLKVNFEQIKNLDTIYLQNKMIELDEVVVGNEVSILKKVYSKMKENYILQPYNENFFLRCTLKRNDELARLQDIYGKVSRKSIFKTKTQPDNKCEVEVLNMRKVGITDKDDFVYFQFQSFEKLFDLNVLIYIEIDDFELTQEKNVASGYLKISFIKKEANMMGQKTSGYFIINKEDYAIVETYFDFYNDANKVPYQKKSKVDYRTTSFKTTSNYKKNKTTNKYYLSNANSDVKVELIGNEKLGKVNYDYSAQYLVTNSFISEKANSNLSMNKDIFKVKYPYSEQFWKNQNQLLLTSDLSQFLKRVLDNKDNKKEFDIVGNF</sequence>